<protein>
    <submittedName>
        <fullName evidence="2">Uncharacterized protein</fullName>
    </submittedName>
</protein>
<name>A0A3F3QB75_9EURO</name>
<dbReference type="EMBL" id="KZ852037">
    <property type="protein sequence ID" value="RDH36481.1"/>
    <property type="molecule type" value="Genomic_DNA"/>
</dbReference>
<dbReference type="AlphaFoldDB" id="A0A3F3QB75"/>
<dbReference type="Proteomes" id="UP000253729">
    <property type="component" value="Unassembled WGS sequence"/>
</dbReference>
<dbReference type="RefSeq" id="XP_026629503.1">
    <property type="nucleotide sequence ID" value="XM_026765134.1"/>
</dbReference>
<evidence type="ECO:0000256" key="1">
    <source>
        <dbReference type="SAM" id="Phobius"/>
    </source>
</evidence>
<organism evidence="2 3">
    <name type="scientific">Aspergillus welwitschiae</name>
    <dbReference type="NCBI Taxonomy" id="1341132"/>
    <lineage>
        <taxon>Eukaryota</taxon>
        <taxon>Fungi</taxon>
        <taxon>Dikarya</taxon>
        <taxon>Ascomycota</taxon>
        <taxon>Pezizomycotina</taxon>
        <taxon>Eurotiomycetes</taxon>
        <taxon>Eurotiomycetidae</taxon>
        <taxon>Eurotiales</taxon>
        <taxon>Aspergillaceae</taxon>
        <taxon>Aspergillus</taxon>
        <taxon>Aspergillus subgen. Circumdati</taxon>
    </lineage>
</organism>
<sequence>MFGSVGVAGDLTEGLKATYPSEGLFSSWSALSNGFSTVALVWMWSFEGLRSVSVRAGELTEGLKAA</sequence>
<proteinExistence type="predicted"/>
<feature type="transmembrane region" description="Helical" evidence="1">
    <location>
        <begin position="25"/>
        <end position="45"/>
    </location>
</feature>
<keyword evidence="3" id="KW-1185">Reference proteome</keyword>
<keyword evidence="1" id="KW-1133">Transmembrane helix</keyword>
<keyword evidence="1" id="KW-0812">Transmembrane</keyword>
<gene>
    <name evidence="2" type="ORF">BDQ94DRAFT_137857</name>
</gene>
<keyword evidence="1" id="KW-0472">Membrane</keyword>
<dbReference type="GeneID" id="38133490"/>
<evidence type="ECO:0000313" key="3">
    <source>
        <dbReference type="Proteomes" id="UP000253729"/>
    </source>
</evidence>
<reference evidence="2 3" key="1">
    <citation type="submission" date="2018-07" db="EMBL/GenBank/DDBJ databases">
        <title>The genomes of Aspergillus section Nigri reveals drivers in fungal speciation.</title>
        <authorList>
            <consortium name="DOE Joint Genome Institute"/>
            <person name="Vesth T.C."/>
            <person name="Nybo J."/>
            <person name="Theobald S."/>
            <person name="Brandl J."/>
            <person name="Frisvad J.C."/>
            <person name="Nielsen K.F."/>
            <person name="Lyhne E.K."/>
            <person name="Kogle M.E."/>
            <person name="Kuo A."/>
            <person name="Riley R."/>
            <person name="Clum A."/>
            <person name="Nolan M."/>
            <person name="Lipzen A."/>
            <person name="Salamov A."/>
            <person name="Henrissat B."/>
            <person name="Wiebenga A."/>
            <person name="De vries R.P."/>
            <person name="Grigoriev I.V."/>
            <person name="Mortensen U.H."/>
            <person name="Andersen M.R."/>
            <person name="Baker S.E."/>
        </authorList>
    </citation>
    <scope>NUCLEOTIDE SEQUENCE [LARGE SCALE GENOMIC DNA]</scope>
    <source>
        <strain evidence="2 3">CBS 139.54b</strain>
    </source>
</reference>
<evidence type="ECO:0000313" key="2">
    <source>
        <dbReference type="EMBL" id="RDH36481.1"/>
    </source>
</evidence>
<accession>A0A3F3QB75</accession>